<proteinExistence type="predicted"/>
<keyword evidence="1" id="KW-0175">Coiled coil</keyword>
<dbReference type="GO" id="GO:0051959">
    <property type="term" value="F:dynein light intermediate chain binding"/>
    <property type="evidence" value="ECO:0007669"/>
    <property type="project" value="InterPro"/>
</dbReference>
<dbReference type="GO" id="GO:0007018">
    <property type="term" value="P:microtubule-based movement"/>
    <property type="evidence" value="ECO:0007669"/>
    <property type="project" value="InterPro"/>
</dbReference>
<dbReference type="Pfam" id="PF08385">
    <property type="entry name" value="DHC_N1"/>
    <property type="match status" value="1"/>
</dbReference>
<dbReference type="AlphaFoldDB" id="E4YI75"/>
<dbReference type="InterPro" id="IPR013594">
    <property type="entry name" value="Dynein_heavy_tail"/>
</dbReference>
<gene>
    <name evidence="3" type="ORF">GSOID_T00026990001</name>
</gene>
<dbReference type="InterPro" id="IPR026983">
    <property type="entry name" value="DHC"/>
</dbReference>
<dbReference type="EMBL" id="FN654596">
    <property type="protein sequence ID" value="CBY35186.1"/>
    <property type="molecule type" value="Genomic_DNA"/>
</dbReference>
<name>E4YI75_OIKDI</name>
<sequence>MELQTVRKKCKSSHQHTRFENSLMAFPSRMKIKFGTWLSCVWDFFEDVVLKTLSIKVDKWTKLVQNEDYRKDFLEFLEKRDRVWIGVLLLPSGQLATVFEPPSTSKNKGVFFFKREEEPVPKEDIKNLVTFGDLSALPLDQFGAFVDDIMDDILVHQDMATSWPKVVSGDVQSSMNKLKSEVYEITGSMKGRTLLPMPAGMEQIENETNVREVMGVIEGIVIKWAHQIKTGFKIFLDLKSSQAMLDGLFPTPHEELRFWSDLTSNLQCIYDQLTSPKVREIAAILQSKQSSYYDSLTMMYDDVKLSLEEARDISIHLKPLRSLLDDIEQTDLSAVEKKLGALLHLVSLIWATSDYYRHPAKIVVLLGEIANFVIDLTKTFIDGESIFKGELDESYDLIKIALKTLRSFKEMYFEYSSKLPQYFSKTGKKTVLWDFRPELVFHRFDRFLKRIELIEEFFLSSISMMNLEKVEIGGSHGSVLSAKVVQIYEEFQVLHSKIADAEVDPLEHEDSKFERFYMLFKNKLYDLDRRLGAVLCEAFEDSASVESMFKLIAIASSLIDRKIIGEDFNPKYKKLVQQMEVEIQQARELFENQRDDPPLYKNQPPTAGKIRWAADLLQRVKTPRERFFLLDHPFVKNDEAQLVFKKFDEFEKFVINFKDATYKRWVAQVDEDCQFNLTKPLLSRDAETKLMSVNFNPKLEAVLREVRYLGYLGYENLPTSAENLYKKDQTFRTWVSSLRQTVHWYNKIRTTILEVEFPLVESQ</sequence>
<evidence type="ECO:0000256" key="1">
    <source>
        <dbReference type="SAM" id="Coils"/>
    </source>
</evidence>
<feature type="domain" description="Dynein heavy chain tail" evidence="2">
    <location>
        <begin position="217"/>
        <end position="762"/>
    </location>
</feature>
<feature type="non-terminal residue" evidence="3">
    <location>
        <position position="763"/>
    </location>
</feature>
<accession>E4YI75</accession>
<dbReference type="Proteomes" id="UP000011014">
    <property type="component" value="Unassembled WGS sequence"/>
</dbReference>
<evidence type="ECO:0000259" key="2">
    <source>
        <dbReference type="Pfam" id="PF08385"/>
    </source>
</evidence>
<protein>
    <recommendedName>
        <fullName evidence="2">Dynein heavy chain tail domain-containing protein</fullName>
    </recommendedName>
</protein>
<dbReference type="GO" id="GO:0045505">
    <property type="term" value="F:dynein intermediate chain binding"/>
    <property type="evidence" value="ECO:0007669"/>
    <property type="project" value="InterPro"/>
</dbReference>
<evidence type="ECO:0000313" key="3">
    <source>
        <dbReference type="EMBL" id="CBY35186.1"/>
    </source>
</evidence>
<dbReference type="PANTHER" id="PTHR46532:SF11">
    <property type="entry name" value="DYNEIN AXONEMAL HEAVY CHAIN 12"/>
    <property type="match status" value="1"/>
</dbReference>
<dbReference type="GO" id="GO:0005858">
    <property type="term" value="C:axonemal dynein complex"/>
    <property type="evidence" value="ECO:0007669"/>
    <property type="project" value="TreeGrafter"/>
</dbReference>
<feature type="coiled-coil region" evidence="1">
    <location>
        <begin position="569"/>
        <end position="596"/>
    </location>
</feature>
<dbReference type="PANTHER" id="PTHR46532">
    <property type="entry name" value="MALE FERTILITY FACTOR KL5"/>
    <property type="match status" value="1"/>
</dbReference>
<organism evidence="3">
    <name type="scientific">Oikopleura dioica</name>
    <name type="common">Tunicate</name>
    <dbReference type="NCBI Taxonomy" id="34765"/>
    <lineage>
        <taxon>Eukaryota</taxon>
        <taxon>Metazoa</taxon>
        <taxon>Chordata</taxon>
        <taxon>Tunicata</taxon>
        <taxon>Appendicularia</taxon>
        <taxon>Copelata</taxon>
        <taxon>Oikopleuridae</taxon>
        <taxon>Oikopleura</taxon>
    </lineage>
</organism>
<reference evidence="3" key="1">
    <citation type="journal article" date="2010" name="Science">
        <title>Plasticity of animal genome architecture unmasked by rapid evolution of a pelagic tunicate.</title>
        <authorList>
            <person name="Denoeud F."/>
            <person name="Henriet S."/>
            <person name="Mungpakdee S."/>
            <person name="Aury J.M."/>
            <person name="Da Silva C."/>
            <person name="Brinkmann H."/>
            <person name="Mikhaleva J."/>
            <person name="Olsen L.C."/>
            <person name="Jubin C."/>
            <person name="Canestro C."/>
            <person name="Bouquet J.M."/>
            <person name="Danks G."/>
            <person name="Poulain J."/>
            <person name="Campsteijn C."/>
            <person name="Adamski M."/>
            <person name="Cross I."/>
            <person name="Yadetie F."/>
            <person name="Muffato M."/>
            <person name="Louis A."/>
            <person name="Butcher S."/>
            <person name="Tsagkogeorga G."/>
            <person name="Konrad A."/>
            <person name="Singh S."/>
            <person name="Jensen M.F."/>
            <person name="Cong E.H."/>
            <person name="Eikeseth-Otteraa H."/>
            <person name="Noel B."/>
            <person name="Anthouard V."/>
            <person name="Porcel B.M."/>
            <person name="Kachouri-Lafond R."/>
            <person name="Nishino A."/>
            <person name="Ugolini M."/>
            <person name="Chourrout P."/>
            <person name="Nishida H."/>
            <person name="Aasland R."/>
            <person name="Huzurbazar S."/>
            <person name="Westhof E."/>
            <person name="Delsuc F."/>
            <person name="Lehrach H."/>
            <person name="Reinhardt R."/>
            <person name="Weissenbach J."/>
            <person name="Roy S.W."/>
            <person name="Artiguenave F."/>
            <person name="Postlethwait J.H."/>
            <person name="Manak J.R."/>
            <person name="Thompson E.M."/>
            <person name="Jaillon O."/>
            <person name="Du Pasquier L."/>
            <person name="Boudinot P."/>
            <person name="Liberles D.A."/>
            <person name="Volff J.N."/>
            <person name="Philippe H."/>
            <person name="Lenhard B."/>
            <person name="Roest Crollius H."/>
            <person name="Wincker P."/>
            <person name="Chourrout D."/>
        </authorList>
    </citation>
    <scope>NUCLEOTIDE SEQUENCE [LARGE SCALE GENOMIC DNA]</scope>
</reference>